<dbReference type="Proteomes" id="UP001146469">
    <property type="component" value="Unassembled WGS sequence"/>
</dbReference>
<dbReference type="RefSeq" id="WP_269944470.1">
    <property type="nucleotide sequence ID" value="NZ_JAKMUT010000004.1"/>
</dbReference>
<dbReference type="NCBIfam" id="TIGR01891">
    <property type="entry name" value="amidohydrolases"/>
    <property type="match status" value="1"/>
</dbReference>
<dbReference type="GO" id="GO:0019877">
    <property type="term" value="P:diaminopimelate biosynthetic process"/>
    <property type="evidence" value="ECO:0007669"/>
    <property type="project" value="UniProtKB-ARBA"/>
</dbReference>
<keyword evidence="1" id="KW-0378">Hydrolase</keyword>
<dbReference type="Pfam" id="PF07687">
    <property type="entry name" value="M20_dimer"/>
    <property type="match status" value="1"/>
</dbReference>
<evidence type="ECO:0000313" key="5">
    <source>
        <dbReference type="Proteomes" id="UP001146469"/>
    </source>
</evidence>
<dbReference type="InterPro" id="IPR017439">
    <property type="entry name" value="Amidohydrolase"/>
</dbReference>
<dbReference type="SUPFAM" id="SSF55031">
    <property type="entry name" value="Bacterial exopeptidase dimerisation domain"/>
    <property type="match status" value="1"/>
</dbReference>
<feature type="compositionally biased region" description="Polar residues" evidence="2">
    <location>
        <begin position="1"/>
        <end position="19"/>
    </location>
</feature>
<name>A0A9X3LP72_9CORY</name>
<keyword evidence="5" id="KW-1185">Reference proteome</keyword>
<evidence type="ECO:0000256" key="2">
    <source>
        <dbReference type="SAM" id="MobiDB-lite"/>
    </source>
</evidence>
<gene>
    <name evidence="4" type="ORF">L8V00_05705</name>
</gene>
<reference evidence="4" key="1">
    <citation type="submission" date="2022-02" db="EMBL/GenBank/DDBJ databases">
        <title>Corynebacterium sp. from urogenital microbiome.</title>
        <authorList>
            <person name="Cappelli E.A."/>
            <person name="Ribeiro T.G."/>
            <person name="Peixe L."/>
        </authorList>
    </citation>
    <scope>NUCLEOTIDE SEQUENCE</scope>
    <source>
        <strain evidence="4">C8Ua_174</strain>
    </source>
</reference>
<organism evidence="4 5">
    <name type="scientific">Corynebacterium evansiae</name>
    <dbReference type="NCBI Taxonomy" id="2913499"/>
    <lineage>
        <taxon>Bacteria</taxon>
        <taxon>Bacillati</taxon>
        <taxon>Actinomycetota</taxon>
        <taxon>Actinomycetes</taxon>
        <taxon>Mycobacteriales</taxon>
        <taxon>Corynebacteriaceae</taxon>
        <taxon>Corynebacterium</taxon>
    </lineage>
</organism>
<dbReference type="InterPro" id="IPR002933">
    <property type="entry name" value="Peptidase_M20"/>
</dbReference>
<protein>
    <submittedName>
        <fullName evidence="4">Amidohydrolase</fullName>
    </submittedName>
</protein>
<feature type="domain" description="Peptidase M20 dimerisation" evidence="3">
    <location>
        <begin position="212"/>
        <end position="308"/>
    </location>
</feature>
<dbReference type="Pfam" id="PF01546">
    <property type="entry name" value="Peptidase_M20"/>
    <property type="match status" value="1"/>
</dbReference>
<evidence type="ECO:0000256" key="1">
    <source>
        <dbReference type="ARBA" id="ARBA00022801"/>
    </source>
</evidence>
<dbReference type="AlphaFoldDB" id="A0A9X3LP72"/>
<dbReference type="InterPro" id="IPR011650">
    <property type="entry name" value="Peptidase_M20_dimer"/>
</dbReference>
<proteinExistence type="predicted"/>
<dbReference type="InterPro" id="IPR036264">
    <property type="entry name" value="Bact_exopeptidase_dim_dom"/>
</dbReference>
<sequence length="464" mass="49726">MTAPGTDSDQATFSPTSPSGIVAGSQADLSWMEDVYKFFHQHPELSGAEEVTAQRIAKELENFPDWEVTTNIGGYGITAVLENGDGPTVLMRADFDGLPVAEKTGVDYASTYSQLNASGERVATMHACGHDQHTTSLLGAMRILTEERARWSGTVVALFQPAEEASIGAHKMVSDGLGGIIPRPDVCLAQHIVAGPAGQVYSAPGPVMTSSTTIEITLHGRGAHASMPHRSVDPVVLAASTVMKLQTIVSREVPPNKFAVITVASVEAGKANNVIPDSAKISLSCRFYDEELRQKCVDAIKRVVRAEALAAGADREPDFKFVGLLGATDNASEVYDVVRPHFDSTFGEDSLEMEPWTASEDFSVIPKSFGCPYMLWTIGITPRRQWQRAESAGRLDIDIPTNHNPGFLPDLSTLQVSTRAAAVAILACLQSAWEKPEAEPHAMGAPVPTDEEIDAVAVETSLVE</sequence>
<evidence type="ECO:0000313" key="4">
    <source>
        <dbReference type="EMBL" id="MCZ9289703.1"/>
    </source>
</evidence>
<dbReference type="EMBL" id="JAKMUT010000004">
    <property type="protein sequence ID" value="MCZ9289703.1"/>
    <property type="molecule type" value="Genomic_DNA"/>
</dbReference>
<dbReference type="SUPFAM" id="SSF53187">
    <property type="entry name" value="Zn-dependent exopeptidases"/>
    <property type="match status" value="1"/>
</dbReference>
<dbReference type="FunFam" id="3.30.70.360:FF:000001">
    <property type="entry name" value="N-acetyldiaminopimelate deacetylase"/>
    <property type="match status" value="1"/>
</dbReference>
<comment type="caution">
    <text evidence="4">The sequence shown here is derived from an EMBL/GenBank/DDBJ whole genome shotgun (WGS) entry which is preliminary data.</text>
</comment>
<dbReference type="PANTHER" id="PTHR11014">
    <property type="entry name" value="PEPTIDASE M20 FAMILY MEMBER"/>
    <property type="match status" value="1"/>
</dbReference>
<accession>A0A9X3LP72</accession>
<dbReference type="Gene3D" id="3.40.630.10">
    <property type="entry name" value="Zn peptidases"/>
    <property type="match status" value="1"/>
</dbReference>
<dbReference type="Gene3D" id="3.30.70.360">
    <property type="match status" value="1"/>
</dbReference>
<dbReference type="GO" id="GO:0050118">
    <property type="term" value="F:N-acetyldiaminopimelate deacetylase activity"/>
    <property type="evidence" value="ECO:0007669"/>
    <property type="project" value="UniProtKB-ARBA"/>
</dbReference>
<feature type="region of interest" description="Disordered" evidence="2">
    <location>
        <begin position="1"/>
        <end position="21"/>
    </location>
</feature>
<evidence type="ECO:0000259" key="3">
    <source>
        <dbReference type="Pfam" id="PF07687"/>
    </source>
</evidence>
<dbReference type="PANTHER" id="PTHR11014:SF63">
    <property type="entry name" value="METALLOPEPTIDASE, PUTATIVE (AFU_ORTHOLOGUE AFUA_6G09600)-RELATED"/>
    <property type="match status" value="1"/>
</dbReference>